<dbReference type="EMBL" id="KI392058">
    <property type="protein sequence ID" value="ERN20610.1"/>
    <property type="molecule type" value="Genomic_DNA"/>
</dbReference>
<evidence type="ECO:0000256" key="1">
    <source>
        <dbReference type="SAM" id="MobiDB-lite"/>
    </source>
</evidence>
<reference evidence="3" key="1">
    <citation type="journal article" date="2013" name="Science">
        <title>The Amborella genome and the evolution of flowering plants.</title>
        <authorList>
            <consortium name="Amborella Genome Project"/>
        </authorList>
    </citation>
    <scope>NUCLEOTIDE SEQUENCE [LARGE SCALE GENOMIC DNA]</scope>
</reference>
<organism evidence="2 3">
    <name type="scientific">Amborella trichopoda</name>
    <dbReference type="NCBI Taxonomy" id="13333"/>
    <lineage>
        <taxon>Eukaryota</taxon>
        <taxon>Viridiplantae</taxon>
        <taxon>Streptophyta</taxon>
        <taxon>Embryophyta</taxon>
        <taxon>Tracheophyta</taxon>
        <taxon>Spermatophyta</taxon>
        <taxon>Magnoliopsida</taxon>
        <taxon>Amborellales</taxon>
        <taxon>Amborellaceae</taxon>
        <taxon>Amborella</taxon>
    </lineage>
</organism>
<sequence length="142" mass="15190">MQRKRARVSQPPIETQSVVSPLSPISLGIRSTVTDSGGVLLPITALSAREASPKRAEVDLTTSEVPSVPQEERPVIPSMSGFAPRLVPPMHYLALVSFPLTCHPREGDSLQAPETSQHTNENVEEGPSVVQGGEPAANETFE</sequence>
<name>U5DEI0_AMBTC</name>
<feature type="region of interest" description="Disordered" evidence="1">
    <location>
        <begin position="103"/>
        <end position="142"/>
    </location>
</feature>
<dbReference type="HOGENOM" id="CLU_1818416_0_0_1"/>
<keyword evidence="3" id="KW-1185">Reference proteome</keyword>
<dbReference type="Gramene" id="ERN20610">
    <property type="protein sequence ID" value="ERN20610"/>
    <property type="gene ID" value="AMTR_s00070p00111860"/>
</dbReference>
<gene>
    <name evidence="2" type="ORF">AMTR_s00070p00111860</name>
</gene>
<dbReference type="AlphaFoldDB" id="U5DEI0"/>
<evidence type="ECO:0000313" key="2">
    <source>
        <dbReference type="EMBL" id="ERN20610.1"/>
    </source>
</evidence>
<feature type="region of interest" description="Disordered" evidence="1">
    <location>
        <begin position="54"/>
        <end position="76"/>
    </location>
</feature>
<protein>
    <submittedName>
        <fullName evidence="2">Uncharacterized protein</fullName>
    </submittedName>
</protein>
<evidence type="ECO:0000313" key="3">
    <source>
        <dbReference type="Proteomes" id="UP000017836"/>
    </source>
</evidence>
<accession>U5DEI0</accession>
<proteinExistence type="predicted"/>
<dbReference type="Proteomes" id="UP000017836">
    <property type="component" value="Unassembled WGS sequence"/>
</dbReference>